<accession>A0A8X6YL14</accession>
<name>A0A8X6YL14_9ARAC</name>
<gene>
    <name evidence="1" type="ORF">TNIN_385711</name>
</gene>
<reference evidence="1" key="1">
    <citation type="submission" date="2020-08" db="EMBL/GenBank/DDBJ databases">
        <title>Multicomponent nature underlies the extraordinary mechanical properties of spider dragline silk.</title>
        <authorList>
            <person name="Kono N."/>
            <person name="Nakamura H."/>
            <person name="Mori M."/>
            <person name="Yoshida Y."/>
            <person name="Ohtoshi R."/>
            <person name="Malay A.D."/>
            <person name="Moran D.A.P."/>
            <person name="Tomita M."/>
            <person name="Numata K."/>
            <person name="Arakawa K."/>
        </authorList>
    </citation>
    <scope>NUCLEOTIDE SEQUENCE</scope>
</reference>
<keyword evidence="2" id="KW-1185">Reference proteome</keyword>
<protein>
    <submittedName>
        <fullName evidence="1">Uncharacterized protein</fullName>
    </submittedName>
</protein>
<evidence type="ECO:0000313" key="1">
    <source>
        <dbReference type="EMBL" id="GFY71534.1"/>
    </source>
</evidence>
<organism evidence="1 2">
    <name type="scientific">Trichonephila inaurata madagascariensis</name>
    <dbReference type="NCBI Taxonomy" id="2747483"/>
    <lineage>
        <taxon>Eukaryota</taxon>
        <taxon>Metazoa</taxon>
        <taxon>Ecdysozoa</taxon>
        <taxon>Arthropoda</taxon>
        <taxon>Chelicerata</taxon>
        <taxon>Arachnida</taxon>
        <taxon>Araneae</taxon>
        <taxon>Araneomorphae</taxon>
        <taxon>Entelegynae</taxon>
        <taxon>Araneoidea</taxon>
        <taxon>Nephilidae</taxon>
        <taxon>Trichonephila</taxon>
        <taxon>Trichonephila inaurata</taxon>
    </lineage>
</organism>
<comment type="caution">
    <text evidence="1">The sequence shown here is derived from an EMBL/GenBank/DDBJ whole genome shotgun (WGS) entry which is preliminary data.</text>
</comment>
<evidence type="ECO:0000313" key="2">
    <source>
        <dbReference type="Proteomes" id="UP000886998"/>
    </source>
</evidence>
<dbReference type="Proteomes" id="UP000886998">
    <property type="component" value="Unassembled WGS sequence"/>
</dbReference>
<dbReference type="EMBL" id="BMAV01018915">
    <property type="protein sequence ID" value="GFY71534.1"/>
    <property type="molecule type" value="Genomic_DNA"/>
</dbReference>
<dbReference type="AlphaFoldDB" id="A0A8X6YL14"/>
<sequence>MNHILGSGFQNGRTLALTLAMESVASFLDSNFESSELFTILWRKVHHAVALFYDLLYPEVTCEGSFDLKEPTIH</sequence>
<proteinExistence type="predicted"/>